<dbReference type="OrthoDB" id="2424341at2759"/>
<dbReference type="EMBL" id="BQFW01000002">
    <property type="protein sequence ID" value="GJJ69337.1"/>
    <property type="molecule type" value="Genomic_DNA"/>
</dbReference>
<gene>
    <name evidence="2" type="ORF">EMPS_01683</name>
</gene>
<protein>
    <submittedName>
        <fullName evidence="2">Uncharacterized protein</fullName>
    </submittedName>
</protein>
<feature type="compositionally biased region" description="Polar residues" evidence="1">
    <location>
        <begin position="528"/>
        <end position="537"/>
    </location>
</feature>
<sequence>MSSTNSAASAASSSNILFREQMDFLLRRRDLSFENLVESFHTRYGFKTSGSLSDALIKSAKRIIDGESRSDIKSWAENVIEQTKSNVFKAWYRRRNQQFTGSIIDRAGQQHIQEVVGEVSQSFSTVTSALGNSARSQISNSIPAALSKQRSQPSNPGDTSSKRSLEEMELTSKQGSEMQKHELQSDRAVQRRRFQSQEPDGQTVEQSAEPFRIEPSSFELQEYQFQHVDVGKLFLDFQHRSTRLVNRLEAKASLFNLHSFLAMNYIWDMEHNLPSLSEGIFAALTSQYTYTPISLSREEAALCWELDQELMRTGAIAGRAPASTVLDRIVFIYQSIALKLPARYLSFCEMNEDSFAHGVLDVFFTTIFPIGRPIDFYLSWANRPAQGSKYRRGNPLKPDGTITKAGYELVFLEIKPPRMEKDPALFLEDYWKLANLCKDAIDCHMGSDLGISTMVAIQVFGHEMVMYKMTLIHGIYHWAQMMIAHLPRAKSDRAKVDRCLELMLTLKEYLETISTDPFLRTPSPTPGKKTNPSNLTPTKRPLFGILKQS</sequence>
<organism evidence="2 3">
    <name type="scientific">Entomortierella parvispora</name>
    <dbReference type="NCBI Taxonomy" id="205924"/>
    <lineage>
        <taxon>Eukaryota</taxon>
        <taxon>Fungi</taxon>
        <taxon>Fungi incertae sedis</taxon>
        <taxon>Mucoromycota</taxon>
        <taxon>Mortierellomycotina</taxon>
        <taxon>Mortierellomycetes</taxon>
        <taxon>Mortierellales</taxon>
        <taxon>Mortierellaceae</taxon>
        <taxon>Entomortierella</taxon>
    </lineage>
</organism>
<keyword evidence="3" id="KW-1185">Reference proteome</keyword>
<dbReference type="Proteomes" id="UP000827284">
    <property type="component" value="Unassembled WGS sequence"/>
</dbReference>
<feature type="compositionally biased region" description="Polar residues" evidence="1">
    <location>
        <begin position="196"/>
        <end position="206"/>
    </location>
</feature>
<evidence type="ECO:0000313" key="2">
    <source>
        <dbReference type="EMBL" id="GJJ69337.1"/>
    </source>
</evidence>
<name>A0A9P3LT12_9FUNG</name>
<evidence type="ECO:0000313" key="3">
    <source>
        <dbReference type="Proteomes" id="UP000827284"/>
    </source>
</evidence>
<reference evidence="2" key="1">
    <citation type="submission" date="2021-11" db="EMBL/GenBank/DDBJ databases">
        <authorList>
            <person name="Herlambang A."/>
            <person name="Guo Y."/>
            <person name="Takashima Y."/>
            <person name="Nishizawa T."/>
        </authorList>
    </citation>
    <scope>NUCLEOTIDE SEQUENCE</scope>
    <source>
        <strain evidence="2">E1425</strain>
    </source>
</reference>
<feature type="region of interest" description="Disordered" evidence="1">
    <location>
        <begin position="144"/>
        <end position="208"/>
    </location>
</feature>
<feature type="compositionally biased region" description="Basic and acidic residues" evidence="1">
    <location>
        <begin position="178"/>
        <end position="189"/>
    </location>
</feature>
<proteinExistence type="predicted"/>
<evidence type="ECO:0000256" key="1">
    <source>
        <dbReference type="SAM" id="MobiDB-lite"/>
    </source>
</evidence>
<comment type="caution">
    <text evidence="2">The sequence shown here is derived from an EMBL/GenBank/DDBJ whole genome shotgun (WGS) entry which is preliminary data.</text>
</comment>
<dbReference type="AlphaFoldDB" id="A0A9P3LT12"/>
<feature type="region of interest" description="Disordered" evidence="1">
    <location>
        <begin position="517"/>
        <end position="540"/>
    </location>
</feature>
<reference evidence="2" key="2">
    <citation type="journal article" date="2022" name="Microbiol. Resour. Announc.">
        <title>Whole-Genome Sequence of Entomortierella parvispora E1425, a Mucoromycotan Fungus Associated with Burkholderiaceae-Related Endosymbiotic Bacteria.</title>
        <authorList>
            <person name="Herlambang A."/>
            <person name="Guo Y."/>
            <person name="Takashima Y."/>
            <person name="Narisawa K."/>
            <person name="Ohta H."/>
            <person name="Nishizawa T."/>
        </authorList>
    </citation>
    <scope>NUCLEOTIDE SEQUENCE</scope>
    <source>
        <strain evidence="2">E1425</strain>
    </source>
</reference>
<feature type="compositionally biased region" description="Polar residues" evidence="1">
    <location>
        <begin position="144"/>
        <end position="159"/>
    </location>
</feature>
<accession>A0A9P3LT12</accession>